<feature type="domain" description="Fucosyltransferase C-terminal" evidence="4">
    <location>
        <begin position="161"/>
        <end position="225"/>
    </location>
</feature>
<dbReference type="PANTHER" id="PTHR11929">
    <property type="entry name" value="ALPHA- 1,3 -FUCOSYLTRANSFERASE"/>
    <property type="match status" value="1"/>
</dbReference>
<evidence type="ECO:0000256" key="2">
    <source>
        <dbReference type="ARBA" id="ARBA00022676"/>
    </source>
</evidence>
<dbReference type="InterPro" id="IPR038577">
    <property type="entry name" value="GT10-like_C_sf"/>
</dbReference>
<dbReference type="Pfam" id="PF00852">
    <property type="entry name" value="Glyco_transf_10"/>
    <property type="match status" value="1"/>
</dbReference>
<name>A0ABT4VS14_9HYPH</name>
<dbReference type="InterPro" id="IPR055270">
    <property type="entry name" value="Glyco_tran_10_C"/>
</dbReference>
<gene>
    <name evidence="5" type="ORF">OOZ53_16070</name>
</gene>
<sequence length="283" mass="32308">MKIGILPYEHKLRGRLADVRLDQLKWPLGTSPVSGTVGDLERDDHLILYPRSRYFLDPRPGVTCRVSMLIAEPFAVHRRNYLAAIALQGRFHRIITHRPAMTRWTRNALVMPFGGAWVDPTNETGRDKSRHMSLIASAKRELEGHALRHEIADWCASGGWEVDLLGLAYRRIETKEEGLSPYRYSIVIENSREHGYFTEKLVDCLLCRTVPIYWGAPDIDRFFDTDGMLVCHSAEEIRSAIETATAEQYAARLPAIEANRERALAFTDYEKNAAQSLLKQTTR</sequence>
<reference evidence="5" key="1">
    <citation type="submission" date="2022-11" db="EMBL/GenBank/DDBJ databases">
        <title>Hoeflea poritis sp. nov., isolated from scleractinian coral Porites lutea.</title>
        <authorList>
            <person name="Zhang G."/>
            <person name="Wei Q."/>
            <person name="Cai L."/>
        </authorList>
    </citation>
    <scope>NUCLEOTIDE SEQUENCE</scope>
    <source>
        <strain evidence="5">E7-10</strain>
    </source>
</reference>
<dbReference type="Gene3D" id="3.40.50.11660">
    <property type="entry name" value="Glycosyl transferase family 10, C-terminal domain"/>
    <property type="match status" value="1"/>
</dbReference>
<evidence type="ECO:0000259" key="4">
    <source>
        <dbReference type="Pfam" id="PF00852"/>
    </source>
</evidence>
<comment type="similarity">
    <text evidence="1">Belongs to the glycosyltransferase 10 family.</text>
</comment>
<proteinExistence type="inferred from homology"/>
<dbReference type="RefSeq" id="WP_271090678.1">
    <property type="nucleotide sequence ID" value="NZ_JAPJZH010000010.1"/>
</dbReference>
<keyword evidence="6" id="KW-1185">Reference proteome</keyword>
<dbReference type="PANTHER" id="PTHR11929:SF194">
    <property type="entry name" value="ALPHA-(1,3)-FUCOSYLTRANSFERASE 10"/>
    <property type="match status" value="1"/>
</dbReference>
<dbReference type="InterPro" id="IPR001503">
    <property type="entry name" value="Glyco_trans_10"/>
</dbReference>
<organism evidence="5 6">
    <name type="scientific">Hoeflea poritis</name>
    <dbReference type="NCBI Taxonomy" id="2993659"/>
    <lineage>
        <taxon>Bacteria</taxon>
        <taxon>Pseudomonadati</taxon>
        <taxon>Pseudomonadota</taxon>
        <taxon>Alphaproteobacteria</taxon>
        <taxon>Hyphomicrobiales</taxon>
        <taxon>Rhizobiaceae</taxon>
        <taxon>Hoeflea</taxon>
    </lineage>
</organism>
<dbReference type="SUPFAM" id="SSF53756">
    <property type="entry name" value="UDP-Glycosyltransferase/glycogen phosphorylase"/>
    <property type="match status" value="1"/>
</dbReference>
<accession>A0ABT4VS14</accession>
<dbReference type="EMBL" id="JAPJZH010000010">
    <property type="protein sequence ID" value="MDA4846877.1"/>
    <property type="molecule type" value="Genomic_DNA"/>
</dbReference>
<evidence type="ECO:0000256" key="3">
    <source>
        <dbReference type="ARBA" id="ARBA00022679"/>
    </source>
</evidence>
<dbReference type="Proteomes" id="UP001148313">
    <property type="component" value="Unassembled WGS sequence"/>
</dbReference>
<keyword evidence="2" id="KW-0328">Glycosyltransferase</keyword>
<evidence type="ECO:0000313" key="6">
    <source>
        <dbReference type="Proteomes" id="UP001148313"/>
    </source>
</evidence>
<evidence type="ECO:0000313" key="5">
    <source>
        <dbReference type="EMBL" id="MDA4846877.1"/>
    </source>
</evidence>
<keyword evidence="3" id="KW-0808">Transferase</keyword>
<comment type="caution">
    <text evidence="5">The sequence shown here is derived from an EMBL/GenBank/DDBJ whole genome shotgun (WGS) entry which is preliminary data.</text>
</comment>
<evidence type="ECO:0000256" key="1">
    <source>
        <dbReference type="ARBA" id="ARBA00008919"/>
    </source>
</evidence>
<protein>
    <submittedName>
        <fullName evidence="5">Glycosyltransferase family 10</fullName>
    </submittedName>
</protein>